<dbReference type="Ensembl" id="ENSSSCT00030101520.1">
    <property type="protein sequence ID" value="ENSSSCP00030046823.1"/>
    <property type="gene ID" value="ENSSSCG00030072186.1"/>
</dbReference>
<protein>
    <submittedName>
        <fullName evidence="1">Neurolysin</fullName>
    </submittedName>
</protein>
<accession>A0A8D0YBR7</accession>
<sequence>MVYPEGHLARELGATFSSSAPLGGHPFPFVWDCLSCKQGDWSQARPKTNAERRSGEPPLSKFHILALVPLSILPVPRQKPGCHPESLTSSTHLGWWFRDFIENDFRERSNVSSSGNVFLYCGWQKCFKMGSFTRAN</sequence>
<evidence type="ECO:0000313" key="2">
    <source>
        <dbReference type="Proteomes" id="UP000694570"/>
    </source>
</evidence>
<organism evidence="1 2">
    <name type="scientific">Sus scrofa</name>
    <name type="common">Pig</name>
    <dbReference type="NCBI Taxonomy" id="9823"/>
    <lineage>
        <taxon>Eukaryota</taxon>
        <taxon>Metazoa</taxon>
        <taxon>Chordata</taxon>
        <taxon>Craniata</taxon>
        <taxon>Vertebrata</taxon>
        <taxon>Euteleostomi</taxon>
        <taxon>Mammalia</taxon>
        <taxon>Eutheria</taxon>
        <taxon>Laurasiatheria</taxon>
        <taxon>Artiodactyla</taxon>
        <taxon>Suina</taxon>
        <taxon>Suidae</taxon>
        <taxon>Sus</taxon>
    </lineage>
</organism>
<dbReference type="Proteomes" id="UP000694570">
    <property type="component" value="Unplaced"/>
</dbReference>
<gene>
    <name evidence="1" type="primary">NLN</name>
</gene>
<reference evidence="1" key="1">
    <citation type="submission" date="2025-05" db="UniProtKB">
        <authorList>
            <consortium name="Ensembl"/>
        </authorList>
    </citation>
    <scope>IDENTIFICATION</scope>
</reference>
<name>A0A8D0YBR7_PIG</name>
<dbReference type="AlphaFoldDB" id="A0A8D0YBR7"/>
<evidence type="ECO:0000313" key="1">
    <source>
        <dbReference type="Ensembl" id="ENSSSCP00030046823.1"/>
    </source>
</evidence>
<proteinExistence type="predicted"/>
<dbReference type="Proteomes" id="UP000694720">
    <property type="component" value="Unplaced"/>
</dbReference>
<dbReference type="Ensembl" id="ENSSSCT00035108267.1">
    <property type="protein sequence ID" value="ENSSSCP00035046887.1"/>
    <property type="gene ID" value="ENSSSCG00035077719.1"/>
</dbReference>